<dbReference type="AlphaFoldDB" id="A0A9X0KVJ4"/>
<sequence>MAGMRIPNVNLNALSTNRSFSEEDQLKRTGDQPEASTGNSCNERQPAKRRRVEQDEPGAGGRARDRDARQQPTIHAHLRNDITDRHRTKSERPHDRAPADVSASSSHRRPQRTTHGWEARLAEHTFDRAAGKRPREEREPYRQPKRPMHDLEWTAADLHRAEHQLDPAAKKQLQEQREQYRKWLSAPSRVAQNHNARLCVSVAKKNALARHIGCGLALPFLDENVNAQTNAQWLDKYLLMIANARRATGAGVTHSELDRCTEVAAQYLCKTKWFDGASLTQLAHVGNKLSKHPNQQACMDAIAWIAGQLNQADGLSGLDGRHSVLLLNAFAKNFNSGRCERAVARLARHLQRNHSARSSLDAQHIGLALNAFSKWPDNPDCQSMAYLLADMLASNRRLRHAMDGQSVANALNALS</sequence>
<feature type="non-terminal residue" evidence="2">
    <location>
        <position position="415"/>
    </location>
</feature>
<proteinExistence type="predicted"/>
<evidence type="ECO:0000313" key="3">
    <source>
        <dbReference type="Proteomes" id="UP000050345"/>
    </source>
</evidence>
<feature type="compositionally biased region" description="Polar residues" evidence="1">
    <location>
        <begin position="9"/>
        <end position="19"/>
    </location>
</feature>
<gene>
    <name evidence="2" type="ORF">ALO73_04356</name>
</gene>
<organism evidence="2 3">
    <name type="scientific">Pseudomonas syringae pv. daphniphylli</name>
    <dbReference type="NCBI Taxonomy" id="264455"/>
    <lineage>
        <taxon>Bacteria</taxon>
        <taxon>Pseudomonadati</taxon>
        <taxon>Pseudomonadota</taxon>
        <taxon>Gammaproteobacteria</taxon>
        <taxon>Pseudomonadales</taxon>
        <taxon>Pseudomonadaceae</taxon>
        <taxon>Pseudomonas</taxon>
        <taxon>Pseudomonas syringae</taxon>
    </lineage>
</organism>
<dbReference type="Proteomes" id="UP000050345">
    <property type="component" value="Unassembled WGS sequence"/>
</dbReference>
<feature type="compositionally biased region" description="Polar residues" evidence="1">
    <location>
        <begin position="34"/>
        <end position="43"/>
    </location>
</feature>
<accession>A0A9X0KVJ4</accession>
<name>A0A9X0KVJ4_PSESX</name>
<feature type="compositionally biased region" description="Basic and acidic residues" evidence="1">
    <location>
        <begin position="20"/>
        <end position="31"/>
    </location>
</feature>
<dbReference type="EMBL" id="LJQF01000252">
    <property type="protein sequence ID" value="KPX10697.1"/>
    <property type="molecule type" value="Genomic_DNA"/>
</dbReference>
<reference evidence="2 3" key="1">
    <citation type="submission" date="2015-09" db="EMBL/GenBank/DDBJ databases">
        <title>Genome announcement of multiple Pseudomonas syringae strains.</title>
        <authorList>
            <person name="Thakur S."/>
            <person name="Wang P.W."/>
            <person name="Gong Y."/>
            <person name="Weir B.S."/>
            <person name="Guttman D.S."/>
        </authorList>
    </citation>
    <scope>NUCLEOTIDE SEQUENCE [LARGE SCALE GENOMIC DNA]</scope>
    <source>
        <strain evidence="2 3">ICMP9757</strain>
    </source>
</reference>
<evidence type="ECO:0000256" key="1">
    <source>
        <dbReference type="SAM" id="MobiDB-lite"/>
    </source>
</evidence>
<comment type="caution">
    <text evidence="2">The sequence shown here is derived from an EMBL/GenBank/DDBJ whole genome shotgun (WGS) entry which is preliminary data.</text>
</comment>
<evidence type="ECO:0000313" key="2">
    <source>
        <dbReference type="EMBL" id="KPX10697.1"/>
    </source>
</evidence>
<feature type="region of interest" description="Disordered" evidence="1">
    <location>
        <begin position="1"/>
        <end position="116"/>
    </location>
</feature>
<protein>
    <submittedName>
        <fullName evidence="2">Uncharacterized protein</fullName>
    </submittedName>
</protein>
<feature type="compositionally biased region" description="Basic and acidic residues" evidence="1">
    <location>
        <begin position="78"/>
        <end position="98"/>
    </location>
</feature>